<dbReference type="SUPFAM" id="SSF50891">
    <property type="entry name" value="Cyclophilin-like"/>
    <property type="match status" value="1"/>
</dbReference>
<reference evidence="3" key="2">
    <citation type="journal article" date="2023" name="IMA Fungus">
        <title>Comparative genomic study of the Penicillium genus elucidates a diverse pangenome and 15 lateral gene transfer events.</title>
        <authorList>
            <person name="Petersen C."/>
            <person name="Sorensen T."/>
            <person name="Nielsen M.R."/>
            <person name="Sondergaard T.E."/>
            <person name="Sorensen J.L."/>
            <person name="Fitzpatrick D.A."/>
            <person name="Frisvad J.C."/>
            <person name="Nielsen K.L."/>
        </authorList>
    </citation>
    <scope>NUCLEOTIDE SEQUENCE</scope>
    <source>
        <strain evidence="3">IBT 35673</strain>
    </source>
</reference>
<comment type="caution">
    <text evidence="3">The sequence shown here is derived from an EMBL/GenBank/DDBJ whole genome shotgun (WGS) entry which is preliminary data.</text>
</comment>
<reference evidence="3" key="1">
    <citation type="submission" date="2022-12" db="EMBL/GenBank/DDBJ databases">
        <authorList>
            <person name="Petersen C."/>
        </authorList>
    </citation>
    <scope>NUCLEOTIDE SEQUENCE</scope>
    <source>
        <strain evidence="3">IBT 35673</strain>
    </source>
</reference>
<protein>
    <submittedName>
        <fullName evidence="3">Peptidyl-prolyl cis-trans isomerase mitochondrial</fullName>
    </submittedName>
</protein>
<dbReference type="InterPro" id="IPR002130">
    <property type="entry name" value="Cyclophilin-type_PPIase_dom"/>
</dbReference>
<proteinExistence type="predicted"/>
<dbReference type="InterPro" id="IPR029000">
    <property type="entry name" value="Cyclophilin-like_dom_sf"/>
</dbReference>
<sequence>MESENAALVTSRVNFKLYNEVVPKTTENFAQLCNKEQD</sequence>
<comment type="catalytic activity">
    <reaction evidence="1">
        <text>[protein]-peptidylproline (omega=180) = [protein]-peptidylproline (omega=0)</text>
        <dbReference type="Rhea" id="RHEA:16237"/>
        <dbReference type="Rhea" id="RHEA-COMP:10747"/>
        <dbReference type="Rhea" id="RHEA-COMP:10748"/>
        <dbReference type="ChEBI" id="CHEBI:83833"/>
        <dbReference type="ChEBI" id="CHEBI:83834"/>
        <dbReference type="EC" id="5.2.1.8"/>
    </reaction>
</comment>
<keyword evidence="3" id="KW-0413">Isomerase</keyword>
<dbReference type="Gene3D" id="2.40.100.10">
    <property type="entry name" value="Cyclophilin-like"/>
    <property type="match status" value="1"/>
</dbReference>
<dbReference type="EMBL" id="JAPZBQ010000001">
    <property type="protein sequence ID" value="KAJ5352164.1"/>
    <property type="molecule type" value="Genomic_DNA"/>
</dbReference>
<evidence type="ECO:0000259" key="2">
    <source>
        <dbReference type="Pfam" id="PF00160"/>
    </source>
</evidence>
<evidence type="ECO:0000313" key="4">
    <source>
        <dbReference type="Proteomes" id="UP001147695"/>
    </source>
</evidence>
<dbReference type="AlphaFoldDB" id="A0A9W9UPT6"/>
<gene>
    <name evidence="3" type="ORF">N7452_001138</name>
</gene>
<name>A0A9W9UPT6_PENBR</name>
<evidence type="ECO:0000256" key="1">
    <source>
        <dbReference type="ARBA" id="ARBA00000971"/>
    </source>
</evidence>
<dbReference type="GO" id="GO:0003755">
    <property type="term" value="F:peptidyl-prolyl cis-trans isomerase activity"/>
    <property type="evidence" value="ECO:0007669"/>
    <property type="project" value="UniProtKB-EC"/>
</dbReference>
<feature type="domain" description="PPIase cyclophilin-type" evidence="2">
    <location>
        <begin position="11"/>
        <end position="35"/>
    </location>
</feature>
<accession>A0A9W9UPT6</accession>
<organism evidence="3 4">
    <name type="scientific">Penicillium brevicompactum</name>
    <dbReference type="NCBI Taxonomy" id="5074"/>
    <lineage>
        <taxon>Eukaryota</taxon>
        <taxon>Fungi</taxon>
        <taxon>Dikarya</taxon>
        <taxon>Ascomycota</taxon>
        <taxon>Pezizomycotina</taxon>
        <taxon>Eurotiomycetes</taxon>
        <taxon>Eurotiomycetidae</taxon>
        <taxon>Eurotiales</taxon>
        <taxon>Aspergillaceae</taxon>
        <taxon>Penicillium</taxon>
    </lineage>
</organism>
<dbReference type="Pfam" id="PF00160">
    <property type="entry name" value="Pro_isomerase"/>
    <property type="match status" value="1"/>
</dbReference>
<evidence type="ECO:0000313" key="3">
    <source>
        <dbReference type="EMBL" id="KAJ5352164.1"/>
    </source>
</evidence>
<dbReference type="Proteomes" id="UP001147695">
    <property type="component" value="Unassembled WGS sequence"/>
</dbReference>